<keyword evidence="7" id="KW-1133">Transmembrane helix</keyword>
<dbReference type="InterPro" id="IPR039426">
    <property type="entry name" value="TonB-dep_rcpt-like"/>
</dbReference>
<evidence type="ECO:0000256" key="5">
    <source>
        <dbReference type="ARBA" id="ARBA00022692"/>
    </source>
</evidence>
<dbReference type="GO" id="GO:0015344">
    <property type="term" value="F:siderophore uptake transmembrane transporter activity"/>
    <property type="evidence" value="ECO:0007669"/>
    <property type="project" value="TreeGrafter"/>
</dbReference>
<evidence type="ECO:0000256" key="6">
    <source>
        <dbReference type="ARBA" id="ARBA00022729"/>
    </source>
</evidence>
<dbReference type="NCBIfam" id="TIGR01352">
    <property type="entry name" value="tonB_Cterm"/>
    <property type="match status" value="1"/>
</dbReference>
<reference evidence="12 13" key="1">
    <citation type="submission" date="2007-06" db="EMBL/GenBank/DDBJ databases">
        <authorList>
            <person name="Shimkets L."/>
            <person name="Ferriera S."/>
            <person name="Johnson J."/>
            <person name="Kravitz S."/>
            <person name="Beeson K."/>
            <person name="Sutton G."/>
            <person name="Rogers Y.-H."/>
            <person name="Friedman R."/>
            <person name="Frazier M."/>
            <person name="Venter J.C."/>
        </authorList>
    </citation>
    <scope>NUCLEOTIDE SEQUENCE [LARGE SCALE GENOMIC DNA]</scope>
    <source>
        <strain evidence="12 13">SIR-1</strain>
    </source>
</reference>
<evidence type="ECO:0000256" key="10">
    <source>
        <dbReference type="SAM" id="MobiDB-lite"/>
    </source>
</evidence>
<keyword evidence="8" id="KW-0472">Membrane</keyword>
<evidence type="ECO:0000313" key="12">
    <source>
        <dbReference type="EMBL" id="EDM78096.1"/>
    </source>
</evidence>
<evidence type="ECO:0000256" key="7">
    <source>
        <dbReference type="ARBA" id="ARBA00022989"/>
    </source>
</evidence>
<dbReference type="EMBL" id="ABCS01000035">
    <property type="protein sequence ID" value="EDM78096.1"/>
    <property type="molecule type" value="Genomic_DNA"/>
</dbReference>
<dbReference type="InterPro" id="IPR006260">
    <property type="entry name" value="TonB/TolA_C"/>
</dbReference>
<keyword evidence="4" id="KW-1134">Transmembrane beta strand</keyword>
<dbReference type="Gene3D" id="2.40.170.20">
    <property type="entry name" value="TonB-dependent receptor, beta-barrel domain"/>
    <property type="match status" value="1"/>
</dbReference>
<name>A6G7L8_9BACT</name>
<keyword evidence="13" id="KW-1185">Reference proteome</keyword>
<keyword evidence="5" id="KW-0812">Transmembrane</keyword>
<accession>A6G7L8</accession>
<sequence>MAAPPAEEGAEQPAPDLIPPKALGPVEFVYPAELLELESPPEGRIVLEYVVGTDGVPFEITVLESPDPALDPHAIETVSKLRFTPGTYKGQVVEIKLTLAFDVAAPIPEPPPEEDPEGAEGDPEGVEAGEGEGEEVSEADAGPVRILGKIREAGDRNPIEGATVLAVPAGDLPVGEVKGTRYEDPSGPAPEWTVQTLTASDGTFSLRGVPDGKVRLIVLGSGYERSDRVLMLEPDKQIEINIWPRRTASNPYRTEVTTEREAMPEVVERSLKVEEITKIPGTQGDALKAVLNFPGVARAPFNTGTLAIRGAAPEDSAVFFGYHEIPILFHFGGLRSVFASEILAQIDFIPGNFDSRYGDAIGGVVNVQPKAGRKDGYHGYIDVNAFDSGFLAEGPLTKKGKGSFAIAGRRSYIDFLLPRVLPQDAGINFTVAPRYWDYQAFVDVPVSGGDLSIRAFGSNDQSKLVFSGANEDEEDVDAARSGIETGQYFSRLDAVYRKRVGPWEFLVTPAFRFSTTELDIFDVLKLDVDSYDYTGRAEISRQLSKRMRLRVGTNVVATQFIVDVTSPVTSGGGGGPPAGGGGGGGQGVDASTAVTRRVDGILFRGGFYSTLTIAATDKFVLYPGVRLEYYAEPTNRMTVDPRLRGVFKLTDSTAFKGAVGLYSQGIQQPVQLDLVFGNPRLGPQRSAHASLGIAQDLPWDSFIELTGFYKNLWDLVSPSGEIVTKIDGSVGPETFANTGTGEIYGAELLLRKDLTDNFFGWVSYTLSRSVRRDAPGEAQRLFDFDQTHILTLIASYRFARGWQFGARFRLVSGNPTTDITDGIYDAQLADYIAVDGPINGGRLPAFHQLDLRLDKTWTLPVLEITGYIDVQNVYNRQNIEAFNYAYDFQTFSTINSLPIIPSIGFRVEL</sequence>
<dbReference type="GO" id="GO:0009279">
    <property type="term" value="C:cell outer membrane"/>
    <property type="evidence" value="ECO:0007669"/>
    <property type="project" value="UniProtKB-SubCell"/>
</dbReference>
<comment type="caution">
    <text evidence="12">The sequence shown here is derived from an EMBL/GenBank/DDBJ whole genome shotgun (WGS) entry which is preliminary data.</text>
</comment>
<keyword evidence="6" id="KW-0732">Signal</keyword>
<evidence type="ECO:0000256" key="9">
    <source>
        <dbReference type="ARBA" id="ARBA00023237"/>
    </source>
</evidence>
<evidence type="ECO:0000256" key="2">
    <source>
        <dbReference type="ARBA" id="ARBA00004571"/>
    </source>
</evidence>
<feature type="region of interest" description="Disordered" evidence="10">
    <location>
        <begin position="568"/>
        <end position="589"/>
    </location>
</feature>
<comment type="subcellular location">
    <subcellularLocation>
        <location evidence="2">Cell outer membrane</location>
        <topology evidence="2">Multi-pass membrane protein</topology>
    </subcellularLocation>
    <subcellularLocation>
        <location evidence="1">Membrane</location>
        <topology evidence="1">Single-pass membrane protein</topology>
    </subcellularLocation>
</comment>
<dbReference type="InterPro" id="IPR013784">
    <property type="entry name" value="Carb-bd-like_fold"/>
</dbReference>
<feature type="compositionally biased region" description="Gly residues" evidence="10">
    <location>
        <begin position="570"/>
        <end position="587"/>
    </location>
</feature>
<dbReference type="GO" id="GO:0044718">
    <property type="term" value="P:siderophore transmembrane transport"/>
    <property type="evidence" value="ECO:0007669"/>
    <property type="project" value="TreeGrafter"/>
</dbReference>
<feature type="region of interest" description="Disordered" evidence="10">
    <location>
        <begin position="1"/>
        <end position="21"/>
    </location>
</feature>
<dbReference type="InterPro" id="IPR037682">
    <property type="entry name" value="TonB_C"/>
</dbReference>
<evidence type="ECO:0000256" key="4">
    <source>
        <dbReference type="ARBA" id="ARBA00022452"/>
    </source>
</evidence>
<dbReference type="eggNOG" id="COG4771">
    <property type="taxonomic scope" value="Bacteria"/>
</dbReference>
<dbReference type="InterPro" id="IPR036942">
    <property type="entry name" value="Beta-barrel_TonB_sf"/>
</dbReference>
<dbReference type="PANTHER" id="PTHR30069:SF29">
    <property type="entry name" value="HEMOGLOBIN AND HEMOGLOBIN-HAPTOGLOBIN-BINDING PROTEIN 1-RELATED"/>
    <property type="match status" value="1"/>
</dbReference>
<dbReference type="Proteomes" id="UP000005801">
    <property type="component" value="Unassembled WGS sequence"/>
</dbReference>
<evidence type="ECO:0000256" key="1">
    <source>
        <dbReference type="ARBA" id="ARBA00004167"/>
    </source>
</evidence>
<dbReference type="GO" id="GO:0030246">
    <property type="term" value="F:carbohydrate binding"/>
    <property type="evidence" value="ECO:0007669"/>
    <property type="project" value="InterPro"/>
</dbReference>
<dbReference type="SUPFAM" id="SSF49452">
    <property type="entry name" value="Starch-binding domain-like"/>
    <property type="match status" value="1"/>
</dbReference>
<feature type="domain" description="TonB C-terminal" evidence="11">
    <location>
        <begin position="30"/>
        <end position="101"/>
    </location>
</feature>
<evidence type="ECO:0000256" key="3">
    <source>
        <dbReference type="ARBA" id="ARBA00022448"/>
    </source>
</evidence>
<dbReference type="Pfam" id="PF03544">
    <property type="entry name" value="TonB_C"/>
    <property type="match status" value="1"/>
</dbReference>
<feature type="compositionally biased region" description="Acidic residues" evidence="10">
    <location>
        <begin position="111"/>
        <end position="138"/>
    </location>
</feature>
<keyword evidence="3" id="KW-0813">Transport</keyword>
<feature type="compositionally biased region" description="Low complexity" evidence="10">
    <location>
        <begin position="1"/>
        <end position="15"/>
    </location>
</feature>
<evidence type="ECO:0000256" key="8">
    <source>
        <dbReference type="ARBA" id="ARBA00023136"/>
    </source>
</evidence>
<dbReference type="SUPFAM" id="SSF74653">
    <property type="entry name" value="TolA/TonB C-terminal domain"/>
    <property type="match status" value="1"/>
</dbReference>
<dbReference type="PANTHER" id="PTHR30069">
    <property type="entry name" value="TONB-DEPENDENT OUTER MEMBRANE RECEPTOR"/>
    <property type="match status" value="1"/>
</dbReference>
<feature type="region of interest" description="Disordered" evidence="10">
    <location>
        <begin position="105"/>
        <end position="144"/>
    </location>
</feature>
<dbReference type="STRING" id="391625.PPSIR1_34302"/>
<keyword evidence="9" id="KW-0998">Cell outer membrane</keyword>
<evidence type="ECO:0000313" key="13">
    <source>
        <dbReference type="Proteomes" id="UP000005801"/>
    </source>
</evidence>
<protein>
    <submittedName>
        <fullName evidence="12">TonB family protein</fullName>
    </submittedName>
</protein>
<dbReference type="Gene3D" id="3.30.1150.10">
    <property type="match status" value="1"/>
</dbReference>
<proteinExistence type="predicted"/>
<evidence type="ECO:0000259" key="11">
    <source>
        <dbReference type="Pfam" id="PF03544"/>
    </source>
</evidence>
<dbReference type="Gene3D" id="2.60.40.1120">
    <property type="entry name" value="Carboxypeptidase-like, regulatory domain"/>
    <property type="match status" value="1"/>
</dbReference>
<gene>
    <name evidence="12" type="ORF">PPSIR1_34302</name>
</gene>
<dbReference type="SUPFAM" id="SSF56935">
    <property type="entry name" value="Porins"/>
    <property type="match status" value="1"/>
</dbReference>
<dbReference type="AlphaFoldDB" id="A6G7L8"/>
<organism evidence="12 13">
    <name type="scientific">Plesiocystis pacifica SIR-1</name>
    <dbReference type="NCBI Taxonomy" id="391625"/>
    <lineage>
        <taxon>Bacteria</taxon>
        <taxon>Pseudomonadati</taxon>
        <taxon>Myxococcota</taxon>
        <taxon>Polyangia</taxon>
        <taxon>Nannocystales</taxon>
        <taxon>Nannocystaceae</taxon>
        <taxon>Plesiocystis</taxon>
    </lineage>
</organism>